<evidence type="ECO:0000313" key="3">
    <source>
        <dbReference type="Proteomes" id="UP000694396"/>
    </source>
</evidence>
<evidence type="ECO:0008006" key="4">
    <source>
        <dbReference type="Google" id="ProtNLM"/>
    </source>
</evidence>
<keyword evidence="3" id="KW-1185">Reference proteome</keyword>
<name>A0A8C3XD24_9PASS</name>
<dbReference type="SUPFAM" id="SSF58069">
    <property type="entry name" value="Virus ectodomain"/>
    <property type="match status" value="1"/>
</dbReference>
<reference evidence="2" key="1">
    <citation type="submission" date="2025-08" db="UniProtKB">
        <authorList>
            <consortium name="Ensembl"/>
        </authorList>
    </citation>
    <scope>IDENTIFICATION</scope>
</reference>
<keyword evidence="1" id="KW-0812">Transmembrane</keyword>
<evidence type="ECO:0000313" key="2">
    <source>
        <dbReference type="Ensembl" id="ENSCRFP00000012476.1"/>
    </source>
</evidence>
<accession>A0A8C3XD24</accession>
<dbReference type="InterPro" id="IPR018154">
    <property type="entry name" value="TLV/ENV_coat_polyprotein"/>
</dbReference>
<sequence>MAKNQNYSRSLTEHDLTGTKFGEVGVGMDGPGEALQVPHKGHGTQEARLSETREVRIRLLGRLTVAVQKEHVPIQEARLSETRKVRIRLLEKLIMVMLMIRLSEGACTKCYQPIYNGENLQSLIRVHTHVDPTCLDIATLSTCLEDGKKYWIAKSTADFRQRLVGECPVREWVCFEELNHLNGVADLIKEKPVMLNKEEISEPLEKNLFIDLMEKISHELNLTNCWVCGNTQMADVWPWEGISLAPLDILRWRQLREELPEGKIRPKEQWDLKTTVIGEECIRRVGERYQTFVGKMPCKRYLTVREFTKEWVPTKPETYWAIRKRISCVYHSGYRLHECKGDHDNMNPFWAIRDMSKYWEHPFDIEDSFWKAPRYLFWICGNRAYTHLPGNWSGSCTIGIIKPAFFLLPRNSGQQLGIPLYDTLEKSNRKKRTTIDMGGDQTWKGEIWTPEKIIKTYGPATWAQDGSWGYRTPIYMLNRIIRLQAVLEIISNKTALALDYISNQLTQTRAVVYQIRLAVDYLLANEGGICGKFNTSECCLEIDDKSEVIRNISKEIRKVAYVGNQEWKPIVSLDWWDSFWSFKGAWWKKVVFIIGTALASFLLLPCVIPCLIRTVTATVQTSLQNVDKPAQIMKLEAQEEGELETAEQIYSQFQSQREGELP</sequence>
<dbReference type="AlphaFoldDB" id="A0A8C3XD24"/>
<feature type="transmembrane region" description="Helical" evidence="1">
    <location>
        <begin position="590"/>
        <end position="612"/>
    </location>
</feature>
<dbReference type="PANTHER" id="PTHR10424:SF68">
    <property type="entry name" value="ENDOGENOUS RETROVIRUS GROUP 3 MEMBER 1 ENV POLYPROTEIN"/>
    <property type="match status" value="1"/>
</dbReference>
<dbReference type="Pfam" id="PF00429">
    <property type="entry name" value="TLV_coat"/>
    <property type="match status" value="1"/>
</dbReference>
<evidence type="ECO:0000256" key="1">
    <source>
        <dbReference type="SAM" id="Phobius"/>
    </source>
</evidence>
<dbReference type="Ensembl" id="ENSCRFT00000012906.1">
    <property type="protein sequence ID" value="ENSCRFP00000012476.1"/>
    <property type="gene ID" value="ENSCRFG00000009678.1"/>
</dbReference>
<dbReference type="PANTHER" id="PTHR10424">
    <property type="entry name" value="VIRAL ENVELOPE PROTEIN"/>
    <property type="match status" value="1"/>
</dbReference>
<reference evidence="2" key="2">
    <citation type="submission" date="2025-09" db="UniProtKB">
        <authorList>
            <consortium name="Ensembl"/>
        </authorList>
    </citation>
    <scope>IDENTIFICATION</scope>
</reference>
<dbReference type="Proteomes" id="UP000694396">
    <property type="component" value="Unplaced"/>
</dbReference>
<dbReference type="Gene3D" id="1.10.287.210">
    <property type="match status" value="1"/>
</dbReference>
<organism evidence="2 3">
    <name type="scientific">Cyanoderma ruficeps</name>
    <name type="common">rufous-capped babbler</name>
    <dbReference type="NCBI Taxonomy" id="181631"/>
    <lineage>
        <taxon>Eukaryota</taxon>
        <taxon>Metazoa</taxon>
        <taxon>Chordata</taxon>
        <taxon>Craniata</taxon>
        <taxon>Vertebrata</taxon>
        <taxon>Euteleostomi</taxon>
        <taxon>Archelosauria</taxon>
        <taxon>Archosauria</taxon>
        <taxon>Dinosauria</taxon>
        <taxon>Saurischia</taxon>
        <taxon>Theropoda</taxon>
        <taxon>Coelurosauria</taxon>
        <taxon>Aves</taxon>
        <taxon>Neognathae</taxon>
        <taxon>Neoaves</taxon>
        <taxon>Telluraves</taxon>
        <taxon>Australaves</taxon>
        <taxon>Passeriformes</taxon>
        <taxon>Sylvioidea</taxon>
        <taxon>Timaliidae</taxon>
        <taxon>Cyanoderma</taxon>
    </lineage>
</organism>
<protein>
    <recommendedName>
        <fullName evidence="4">Envelope glycoprotein</fullName>
    </recommendedName>
</protein>
<proteinExistence type="predicted"/>
<keyword evidence="1" id="KW-1133">Transmembrane helix</keyword>
<keyword evidence="1" id="KW-0472">Membrane</keyword>